<dbReference type="EMBL" id="CP011371">
    <property type="protein sequence ID" value="AKJ31930.1"/>
    <property type="molecule type" value="Genomic_DNA"/>
</dbReference>
<feature type="domain" description="YdhG-like" evidence="1">
    <location>
        <begin position="22"/>
        <end position="108"/>
    </location>
</feature>
<name>A0A0G3BZG1_9BURK</name>
<evidence type="ECO:0000313" key="3">
    <source>
        <dbReference type="Proteomes" id="UP000035352"/>
    </source>
</evidence>
<keyword evidence="3" id="KW-1185">Reference proteome</keyword>
<proteinExistence type="predicted"/>
<dbReference type="Proteomes" id="UP000035352">
    <property type="component" value="Chromosome"/>
</dbReference>
<dbReference type="KEGG" id="pbh:AAW51_5239"/>
<dbReference type="InterPro" id="IPR014922">
    <property type="entry name" value="YdhG-like"/>
</dbReference>
<sequence length="119" mass="13236">MGKSVHDLLYDIRQLGEMQFRIIEAVRAVTMETIAPLEEEVKYGGILFTSGVQFGGVFAYKEHVSVEFSQGAKLDDRYGLLEGTGKGRRHLKLRSLSDISAKKLAFYLPLALQAARNCA</sequence>
<dbReference type="Pfam" id="PF08818">
    <property type="entry name" value="DUF1801"/>
    <property type="match status" value="1"/>
</dbReference>
<dbReference type="OrthoDB" id="7619808at2"/>
<gene>
    <name evidence="2" type="ORF">AAW51_5239</name>
</gene>
<protein>
    <recommendedName>
        <fullName evidence="1">YdhG-like domain-containing protein</fullName>
    </recommendedName>
</protein>
<dbReference type="AlphaFoldDB" id="A0A0G3BZG1"/>
<dbReference type="STRING" id="413882.AAW51_5239"/>
<evidence type="ECO:0000313" key="2">
    <source>
        <dbReference type="EMBL" id="AKJ31930.1"/>
    </source>
</evidence>
<evidence type="ECO:0000259" key="1">
    <source>
        <dbReference type="Pfam" id="PF08818"/>
    </source>
</evidence>
<dbReference type="SUPFAM" id="SSF159888">
    <property type="entry name" value="YdhG-like"/>
    <property type="match status" value="1"/>
</dbReference>
<accession>A0A0G3BZG1</accession>
<dbReference type="PATRIC" id="fig|413882.6.peg.5472"/>
<dbReference type="RefSeq" id="WP_047196958.1">
    <property type="nucleotide sequence ID" value="NZ_CP011371.1"/>
</dbReference>
<organism evidence="2 3">
    <name type="scientific">Caldimonas brevitalea</name>
    <dbReference type="NCBI Taxonomy" id="413882"/>
    <lineage>
        <taxon>Bacteria</taxon>
        <taxon>Pseudomonadati</taxon>
        <taxon>Pseudomonadota</taxon>
        <taxon>Betaproteobacteria</taxon>
        <taxon>Burkholderiales</taxon>
        <taxon>Sphaerotilaceae</taxon>
        <taxon>Caldimonas</taxon>
    </lineage>
</organism>
<reference evidence="2 3" key="1">
    <citation type="submission" date="2015-05" db="EMBL/GenBank/DDBJ databases">
        <authorList>
            <person name="Tang B."/>
            <person name="Yu Y."/>
        </authorList>
    </citation>
    <scope>NUCLEOTIDE SEQUENCE [LARGE SCALE GENOMIC DNA]</scope>
    <source>
        <strain evidence="2 3">DSM 7029</strain>
    </source>
</reference>